<feature type="transmembrane region" description="Helical" evidence="7">
    <location>
        <begin position="61"/>
        <end position="85"/>
    </location>
</feature>
<name>A0A0G4NBE8_VERLO</name>
<dbReference type="PANTHER" id="PTHR33048">
    <property type="entry name" value="PTH11-LIKE INTEGRAL MEMBRANE PROTEIN (AFU_ORTHOLOGUE AFUA_5G11245)"/>
    <property type="match status" value="1"/>
</dbReference>
<feature type="transmembrane region" description="Helical" evidence="7">
    <location>
        <begin position="27"/>
        <end position="49"/>
    </location>
</feature>
<feature type="region of interest" description="Disordered" evidence="6">
    <location>
        <begin position="245"/>
        <end position="278"/>
    </location>
</feature>
<dbReference type="Proteomes" id="UP000045706">
    <property type="component" value="Unassembled WGS sequence"/>
</dbReference>
<sequence length="330" mass="36425">MARFPPPEVLASWPEPNFVDPINRGPALMIVELTILPIALVCLALRLYVRLCIIRKSWWDDWLMVGGAVFASGVTVCVILATQFYGWNLHVWDLTPQQMQQGRQISIAAQTIFLFASGLTKLSMLASYLRIAPLGSAFRKLTWATIYVVFALIWIFIIVLWTQCIPVAHYWHLSPSSADSCIGEWPPLAAQAITTVVTDLIVTVLPMPTLWKLRLPVYQRIGLMCNLGIICGCVPVLRRLLPQRMGGSSGTGGRSTRPDPAAPQTIGTAVTRPKKGPAGAMVVEEPWEEHGLETMSSRGGANTPVKEPPPGWLPINDTWNRGPYGVHDRV</sequence>
<evidence type="ECO:0000256" key="6">
    <source>
        <dbReference type="SAM" id="MobiDB-lite"/>
    </source>
</evidence>
<comment type="similarity">
    <text evidence="5">Belongs to the SAT4 family.</text>
</comment>
<dbReference type="Proteomes" id="UP000689129">
    <property type="component" value="Unassembled WGS sequence"/>
</dbReference>
<dbReference type="InterPro" id="IPR049326">
    <property type="entry name" value="Rhodopsin_dom_fungi"/>
</dbReference>
<evidence type="ECO:0000256" key="3">
    <source>
        <dbReference type="ARBA" id="ARBA00022989"/>
    </source>
</evidence>
<evidence type="ECO:0000313" key="12">
    <source>
        <dbReference type="Proteomes" id="UP000044602"/>
    </source>
</evidence>
<evidence type="ECO:0000256" key="7">
    <source>
        <dbReference type="SAM" id="Phobius"/>
    </source>
</evidence>
<keyword evidence="4 7" id="KW-0472">Membrane</keyword>
<proteinExistence type="inferred from homology"/>
<dbReference type="AlphaFoldDB" id="A0A0G4NBE8"/>
<gene>
    <name evidence="9" type="ORF">BN1708_004766</name>
    <name evidence="10" type="ORF">BN1723_005921</name>
    <name evidence="11" type="ORF">HYQ45_003857</name>
</gene>
<protein>
    <recommendedName>
        <fullName evidence="8">Rhodopsin domain-containing protein</fullName>
    </recommendedName>
</protein>
<dbReference type="EMBL" id="JAEMWZ010000064">
    <property type="protein sequence ID" value="KAG7139058.1"/>
    <property type="molecule type" value="Genomic_DNA"/>
</dbReference>
<evidence type="ECO:0000259" key="8">
    <source>
        <dbReference type="Pfam" id="PF20684"/>
    </source>
</evidence>
<evidence type="ECO:0000256" key="5">
    <source>
        <dbReference type="ARBA" id="ARBA00038359"/>
    </source>
</evidence>
<dbReference type="InterPro" id="IPR052337">
    <property type="entry name" value="SAT4-like"/>
</dbReference>
<evidence type="ECO:0000313" key="10">
    <source>
        <dbReference type="EMBL" id="CRK43936.1"/>
    </source>
</evidence>
<dbReference type="OrthoDB" id="3934549at2759"/>
<dbReference type="EMBL" id="CVQH01020862">
    <property type="protein sequence ID" value="CRK28784.1"/>
    <property type="molecule type" value="Genomic_DNA"/>
</dbReference>
<evidence type="ECO:0000256" key="1">
    <source>
        <dbReference type="ARBA" id="ARBA00004141"/>
    </source>
</evidence>
<keyword evidence="3 7" id="KW-1133">Transmembrane helix</keyword>
<comment type="subcellular location">
    <subcellularLocation>
        <location evidence="1">Membrane</location>
        <topology evidence="1">Multi-pass membrane protein</topology>
    </subcellularLocation>
</comment>
<dbReference type="GO" id="GO:0016020">
    <property type="term" value="C:membrane"/>
    <property type="evidence" value="ECO:0007669"/>
    <property type="project" value="UniProtKB-SubCell"/>
</dbReference>
<dbReference type="Proteomes" id="UP000044602">
    <property type="component" value="Unassembled WGS sequence"/>
</dbReference>
<keyword evidence="12" id="KW-1185">Reference proteome</keyword>
<evidence type="ECO:0000313" key="9">
    <source>
        <dbReference type="EMBL" id="CRK28784.1"/>
    </source>
</evidence>
<evidence type="ECO:0000313" key="11">
    <source>
        <dbReference type="EMBL" id="KAG7139058.1"/>
    </source>
</evidence>
<reference evidence="12 13" key="1">
    <citation type="submission" date="2015-05" db="EMBL/GenBank/DDBJ databases">
        <authorList>
            <person name="Fogelqvist Johan"/>
        </authorList>
    </citation>
    <scope>NUCLEOTIDE SEQUENCE [LARGE SCALE GENOMIC DNA]</scope>
    <source>
        <strain evidence="9">VL1</strain>
        <strain evidence="10">VL2</strain>
    </source>
</reference>
<accession>A0A0G4NBE8</accession>
<feature type="transmembrane region" description="Helical" evidence="7">
    <location>
        <begin position="141"/>
        <end position="161"/>
    </location>
</feature>
<evidence type="ECO:0000256" key="2">
    <source>
        <dbReference type="ARBA" id="ARBA00022692"/>
    </source>
</evidence>
<evidence type="ECO:0000256" key="4">
    <source>
        <dbReference type="ARBA" id="ARBA00023136"/>
    </source>
</evidence>
<dbReference type="Pfam" id="PF20684">
    <property type="entry name" value="Fung_rhodopsin"/>
    <property type="match status" value="1"/>
</dbReference>
<feature type="domain" description="Rhodopsin" evidence="8">
    <location>
        <begin position="45"/>
        <end position="225"/>
    </location>
</feature>
<evidence type="ECO:0000313" key="13">
    <source>
        <dbReference type="Proteomes" id="UP000045706"/>
    </source>
</evidence>
<feature type="transmembrane region" description="Helical" evidence="7">
    <location>
        <begin position="105"/>
        <end position="129"/>
    </location>
</feature>
<feature type="region of interest" description="Disordered" evidence="6">
    <location>
        <begin position="293"/>
        <end position="317"/>
    </location>
</feature>
<reference evidence="11" key="2">
    <citation type="journal article" date="2021" name="Mol. Plant Pathol.">
        <title>A 20-kb lineage-specific genomic region tames virulence in pathogenic amphidiploid Verticillium longisporum.</title>
        <authorList>
            <person name="Harting R."/>
            <person name="Starke J."/>
            <person name="Kusch H."/>
            <person name="Poggeler S."/>
            <person name="Maurus I."/>
            <person name="Schluter R."/>
            <person name="Landesfeind M."/>
            <person name="Bulla I."/>
            <person name="Nowrousian M."/>
            <person name="de Jonge R."/>
            <person name="Stahlhut G."/>
            <person name="Hoff K.J."/>
            <person name="Asshauer K.P."/>
            <person name="Thurmer A."/>
            <person name="Stanke M."/>
            <person name="Daniel R."/>
            <person name="Morgenstern B."/>
            <person name="Thomma B.P.H.J."/>
            <person name="Kronstad J.W."/>
            <person name="Braus-Stromeyer S.A."/>
            <person name="Braus G.H."/>
        </authorList>
    </citation>
    <scope>NUCLEOTIDE SEQUENCE</scope>
    <source>
        <strain evidence="11">Vl32</strain>
    </source>
</reference>
<organism evidence="10 13">
    <name type="scientific">Verticillium longisporum</name>
    <name type="common">Verticillium dahliae var. longisporum</name>
    <dbReference type="NCBI Taxonomy" id="100787"/>
    <lineage>
        <taxon>Eukaryota</taxon>
        <taxon>Fungi</taxon>
        <taxon>Dikarya</taxon>
        <taxon>Ascomycota</taxon>
        <taxon>Pezizomycotina</taxon>
        <taxon>Sordariomycetes</taxon>
        <taxon>Hypocreomycetidae</taxon>
        <taxon>Glomerellales</taxon>
        <taxon>Plectosphaerellaceae</taxon>
        <taxon>Verticillium</taxon>
    </lineage>
</organism>
<keyword evidence="2 7" id="KW-0812">Transmembrane</keyword>
<dbReference type="EMBL" id="CVQI01033717">
    <property type="protein sequence ID" value="CRK43936.1"/>
    <property type="molecule type" value="Genomic_DNA"/>
</dbReference>
<dbReference type="PANTHER" id="PTHR33048:SF129">
    <property type="entry name" value="INTEGRAL MEMBRANE PROTEIN-RELATED"/>
    <property type="match status" value="1"/>
</dbReference>
<feature type="transmembrane region" description="Helical" evidence="7">
    <location>
        <begin position="217"/>
        <end position="237"/>
    </location>
</feature>